<dbReference type="SUPFAM" id="SSF103473">
    <property type="entry name" value="MFS general substrate transporter"/>
    <property type="match status" value="1"/>
</dbReference>
<feature type="transmembrane region" description="Helical" evidence="4">
    <location>
        <begin position="52"/>
        <end position="71"/>
    </location>
</feature>
<feature type="transmembrane region" description="Helical" evidence="4">
    <location>
        <begin position="83"/>
        <end position="108"/>
    </location>
</feature>
<reference evidence="6 7" key="1">
    <citation type="submission" date="2015-07" db="EMBL/GenBank/DDBJ databases">
        <authorList>
            <person name="Noorani M."/>
        </authorList>
    </citation>
    <scope>NUCLEOTIDE SEQUENCE [LARGE SCALE GENOMIC DNA]</scope>
    <source>
        <strain evidence="6 7">CECT 5088</strain>
    </source>
</reference>
<dbReference type="AlphaFoldDB" id="A0A0M6XNN9"/>
<gene>
    <name evidence="6" type="ORF">JAN5088_01562</name>
</gene>
<dbReference type="InterPro" id="IPR011701">
    <property type="entry name" value="MFS"/>
</dbReference>
<dbReference type="RefSeq" id="WP_055682220.1">
    <property type="nucleotide sequence ID" value="NZ_CXPG01000014.1"/>
</dbReference>
<name>A0A0M6XNN9_9RHOB</name>
<keyword evidence="2 4" id="KW-1133">Transmembrane helix</keyword>
<evidence type="ECO:0000313" key="6">
    <source>
        <dbReference type="EMBL" id="CTQ32790.1"/>
    </source>
</evidence>
<feature type="transmembrane region" description="Helical" evidence="4">
    <location>
        <begin position="292"/>
        <end position="310"/>
    </location>
</feature>
<dbReference type="PANTHER" id="PTHR11360:SF308">
    <property type="entry name" value="BLL3089 PROTEIN"/>
    <property type="match status" value="1"/>
</dbReference>
<evidence type="ECO:0000313" key="7">
    <source>
        <dbReference type="Proteomes" id="UP000048908"/>
    </source>
</evidence>
<protein>
    <submittedName>
        <fullName evidence="6">Oxalate/formate antiporter family transporter</fullName>
    </submittedName>
</protein>
<dbReference type="InterPro" id="IPR020846">
    <property type="entry name" value="MFS_dom"/>
</dbReference>
<dbReference type="InterPro" id="IPR036259">
    <property type="entry name" value="MFS_trans_sf"/>
</dbReference>
<dbReference type="GO" id="GO:0022857">
    <property type="term" value="F:transmembrane transporter activity"/>
    <property type="evidence" value="ECO:0007669"/>
    <property type="project" value="InterPro"/>
</dbReference>
<dbReference type="PANTHER" id="PTHR11360">
    <property type="entry name" value="MONOCARBOXYLATE TRANSPORTER"/>
    <property type="match status" value="1"/>
</dbReference>
<feature type="transmembrane region" description="Helical" evidence="4">
    <location>
        <begin position="140"/>
        <end position="163"/>
    </location>
</feature>
<evidence type="ECO:0000256" key="1">
    <source>
        <dbReference type="ARBA" id="ARBA00022692"/>
    </source>
</evidence>
<keyword evidence="7" id="KW-1185">Reference proteome</keyword>
<feature type="transmembrane region" description="Helical" evidence="4">
    <location>
        <begin position="217"/>
        <end position="243"/>
    </location>
</feature>
<feature type="transmembrane region" description="Helical" evidence="4">
    <location>
        <begin position="255"/>
        <end position="280"/>
    </location>
</feature>
<dbReference type="Gene3D" id="1.20.1250.20">
    <property type="entry name" value="MFS general substrate transporter like domains"/>
    <property type="match status" value="1"/>
</dbReference>
<feature type="transmembrane region" description="Helical" evidence="4">
    <location>
        <begin position="316"/>
        <end position="337"/>
    </location>
</feature>
<keyword evidence="1 4" id="KW-0812">Transmembrane</keyword>
<sequence length="415" mass="43464">MGGFGAFLRDNALFLSAGVLLSFTSSFGQTFFISVFAAGIMRDFGLTDGQWGLLYTVATSCSALAMLWAGVLTDRFRVRHLHVVVTLLLAGAALAMATVTSVAALAVTVFALRFAGQGMMFHVGVVAMARWFVATRGRALSVASMGVATGQALLPVAFVALLGVADWRVLWVVVAGVVLAGLPAMQRLLRAERTPRSLAEAPQAAGMRGRHWTRRDLLGHWLFWAMVPMLLAPPAFGTALFFHQVHLTQVKDWALVDYVALLPLFTAVSIAAMFLSGAVLDRVGSARLMQGLMLPYVAAFAVLAGAQTLWGAAGALMLFAAGAGAQATVPAAFFAEFFGTRHLGAIKALSAAVMVFGTAIGPGLTGALIDAGFDLPEQMPGIAAWFLGSGVLAAWAIARARRDLAAAPQVDVAGA</sequence>
<evidence type="ECO:0000256" key="3">
    <source>
        <dbReference type="ARBA" id="ARBA00023136"/>
    </source>
</evidence>
<keyword evidence="3 4" id="KW-0472">Membrane</keyword>
<feature type="transmembrane region" description="Helical" evidence="4">
    <location>
        <begin position="349"/>
        <end position="369"/>
    </location>
</feature>
<organism evidence="6 7">
    <name type="scientific">Jannaschia rubra</name>
    <dbReference type="NCBI Taxonomy" id="282197"/>
    <lineage>
        <taxon>Bacteria</taxon>
        <taxon>Pseudomonadati</taxon>
        <taxon>Pseudomonadota</taxon>
        <taxon>Alphaproteobacteria</taxon>
        <taxon>Rhodobacterales</taxon>
        <taxon>Roseobacteraceae</taxon>
        <taxon>Jannaschia</taxon>
    </lineage>
</organism>
<dbReference type="Pfam" id="PF07690">
    <property type="entry name" value="MFS_1"/>
    <property type="match status" value="1"/>
</dbReference>
<dbReference type="InterPro" id="IPR050327">
    <property type="entry name" value="Proton-linked_MCT"/>
</dbReference>
<feature type="transmembrane region" description="Helical" evidence="4">
    <location>
        <begin position="114"/>
        <end position="133"/>
    </location>
</feature>
<evidence type="ECO:0000256" key="4">
    <source>
        <dbReference type="SAM" id="Phobius"/>
    </source>
</evidence>
<dbReference type="EMBL" id="CXPG01000014">
    <property type="protein sequence ID" value="CTQ32790.1"/>
    <property type="molecule type" value="Genomic_DNA"/>
</dbReference>
<dbReference type="STRING" id="282197.SAMN04488517_101725"/>
<dbReference type="Proteomes" id="UP000048908">
    <property type="component" value="Unassembled WGS sequence"/>
</dbReference>
<accession>A0A0M6XNN9</accession>
<dbReference type="OrthoDB" id="1404228at2"/>
<feature type="transmembrane region" description="Helical" evidence="4">
    <location>
        <begin position="381"/>
        <end position="398"/>
    </location>
</feature>
<evidence type="ECO:0000256" key="2">
    <source>
        <dbReference type="ARBA" id="ARBA00022989"/>
    </source>
</evidence>
<evidence type="ECO:0000259" key="5">
    <source>
        <dbReference type="PROSITE" id="PS50850"/>
    </source>
</evidence>
<proteinExistence type="predicted"/>
<feature type="domain" description="Major facilitator superfamily (MFS) profile" evidence="5">
    <location>
        <begin position="14"/>
        <end position="402"/>
    </location>
</feature>
<feature type="transmembrane region" description="Helical" evidence="4">
    <location>
        <begin position="169"/>
        <end position="189"/>
    </location>
</feature>
<dbReference type="PROSITE" id="PS50850">
    <property type="entry name" value="MFS"/>
    <property type="match status" value="1"/>
</dbReference>